<dbReference type="GO" id="GO:0003677">
    <property type="term" value="F:DNA binding"/>
    <property type="evidence" value="ECO:0007669"/>
    <property type="project" value="InterPro"/>
</dbReference>
<dbReference type="InterPro" id="IPR010982">
    <property type="entry name" value="Lambda_DNA-bd_dom_sf"/>
</dbReference>
<proteinExistence type="predicted"/>
<evidence type="ECO:0000259" key="1">
    <source>
        <dbReference type="PROSITE" id="PS50943"/>
    </source>
</evidence>
<comment type="caution">
    <text evidence="2">The sequence shown here is derived from an EMBL/GenBank/DDBJ whole genome shotgun (WGS) entry which is preliminary data.</text>
</comment>
<dbReference type="PROSITE" id="PS50943">
    <property type="entry name" value="HTH_CROC1"/>
    <property type="match status" value="1"/>
</dbReference>
<dbReference type="SMART" id="SM00530">
    <property type="entry name" value="HTH_XRE"/>
    <property type="match status" value="1"/>
</dbReference>
<evidence type="ECO:0000313" key="3">
    <source>
        <dbReference type="Proteomes" id="UP000256304"/>
    </source>
</evidence>
<organism evidence="2 3">
    <name type="scientific">Paenibacillus taihuensis</name>
    <dbReference type="NCBI Taxonomy" id="1156355"/>
    <lineage>
        <taxon>Bacteria</taxon>
        <taxon>Bacillati</taxon>
        <taxon>Bacillota</taxon>
        <taxon>Bacilli</taxon>
        <taxon>Bacillales</taxon>
        <taxon>Paenibacillaceae</taxon>
        <taxon>Paenibacillus</taxon>
    </lineage>
</organism>
<dbReference type="CDD" id="cd00093">
    <property type="entry name" value="HTH_XRE"/>
    <property type="match status" value="1"/>
</dbReference>
<dbReference type="InterPro" id="IPR001387">
    <property type="entry name" value="Cro/C1-type_HTH"/>
</dbReference>
<dbReference type="OrthoDB" id="2038700at2"/>
<reference evidence="2 3" key="1">
    <citation type="submission" date="2018-08" db="EMBL/GenBank/DDBJ databases">
        <title>Genomic Encyclopedia of Type Strains, Phase III (KMG-III): the genomes of soil and plant-associated and newly described type strains.</title>
        <authorList>
            <person name="Whitman W."/>
        </authorList>
    </citation>
    <scope>NUCLEOTIDE SEQUENCE [LARGE SCALE GENOMIC DNA]</scope>
    <source>
        <strain evidence="2 3">CGMCC 1.10966</strain>
    </source>
</reference>
<name>A0A3D9RVQ0_9BACL</name>
<dbReference type="Proteomes" id="UP000256304">
    <property type="component" value="Unassembled WGS sequence"/>
</dbReference>
<dbReference type="Pfam" id="PF01381">
    <property type="entry name" value="HTH_3"/>
    <property type="match status" value="1"/>
</dbReference>
<dbReference type="Gene3D" id="1.10.260.40">
    <property type="entry name" value="lambda repressor-like DNA-binding domains"/>
    <property type="match status" value="1"/>
</dbReference>
<dbReference type="AlphaFoldDB" id="A0A3D9RVQ0"/>
<gene>
    <name evidence="2" type="ORF">A8990_116106</name>
</gene>
<feature type="domain" description="HTH cro/C1-type" evidence="1">
    <location>
        <begin position="32"/>
        <end position="86"/>
    </location>
</feature>
<dbReference type="EMBL" id="QTTN01000016">
    <property type="protein sequence ID" value="REE83927.1"/>
    <property type="molecule type" value="Genomic_DNA"/>
</dbReference>
<evidence type="ECO:0000313" key="2">
    <source>
        <dbReference type="EMBL" id="REE83927.1"/>
    </source>
</evidence>
<keyword evidence="3" id="KW-1185">Reference proteome</keyword>
<dbReference type="SUPFAM" id="SSF47413">
    <property type="entry name" value="lambda repressor-like DNA-binding domains"/>
    <property type="match status" value="1"/>
</dbReference>
<dbReference type="RefSeq" id="WP_116189842.1">
    <property type="nucleotide sequence ID" value="NZ_QTTN01000016.1"/>
</dbReference>
<sequence>MKKWDDFINEMEPERRKEAQIIQAKARMVSELIHIRETLGWTQQQLADAAGMKQPAIARFEGGTTAPSIETIIRIALALNVQIRFVGSTAGLEEAASFEEEVFV</sequence>
<protein>
    <submittedName>
        <fullName evidence="2">Helix-turn-helix protein</fullName>
    </submittedName>
</protein>
<accession>A0A3D9RVQ0</accession>